<accession>A0A6N2QWJ4</accession>
<evidence type="ECO:0000256" key="1">
    <source>
        <dbReference type="ARBA" id="ARBA00004651"/>
    </source>
</evidence>
<feature type="transmembrane region" description="Helical" evidence="9">
    <location>
        <begin position="102"/>
        <end position="131"/>
    </location>
</feature>
<protein>
    <submittedName>
        <fullName evidence="11">Malate-2H(+)/Na(+)-lactate antiporter</fullName>
    </submittedName>
</protein>
<feature type="transmembrane region" description="Helical" evidence="9">
    <location>
        <begin position="143"/>
        <end position="168"/>
    </location>
</feature>
<feature type="domain" description="Na+/H+ antiporter NhaC-like C-terminal" evidence="10">
    <location>
        <begin position="248"/>
        <end position="432"/>
    </location>
</feature>
<feature type="transmembrane region" description="Helical" evidence="9">
    <location>
        <begin position="414"/>
        <end position="432"/>
    </location>
</feature>
<dbReference type="EMBL" id="CACRST010000005">
    <property type="protein sequence ID" value="VYS72924.1"/>
    <property type="molecule type" value="Genomic_DNA"/>
</dbReference>
<dbReference type="InterPro" id="IPR018461">
    <property type="entry name" value="Na/H_Antiport_NhaC-like_C"/>
</dbReference>
<evidence type="ECO:0000256" key="6">
    <source>
        <dbReference type="ARBA" id="ARBA00022989"/>
    </source>
</evidence>
<dbReference type="PANTHER" id="PTHR33451:SF5">
    <property type="entry name" value="NA+_H+ ANTIPORTER"/>
    <property type="match status" value="1"/>
</dbReference>
<proteinExistence type="inferred from homology"/>
<reference evidence="11" key="1">
    <citation type="submission" date="2019-11" db="EMBL/GenBank/DDBJ databases">
        <authorList>
            <person name="Feng L."/>
        </authorList>
    </citation>
    <scope>NUCLEOTIDE SEQUENCE</scope>
    <source>
        <strain evidence="11">BgluceraseaLFYP119</strain>
    </source>
</reference>
<keyword evidence="3" id="KW-0050">Antiport</keyword>
<feature type="domain" description="Na+/H+ antiporter NhaC-like C-terminal" evidence="10">
    <location>
        <begin position="42"/>
        <end position="211"/>
    </location>
</feature>
<feature type="transmembrane region" description="Helical" evidence="9">
    <location>
        <begin position="77"/>
        <end position="96"/>
    </location>
</feature>
<feature type="transmembrane region" description="Helical" evidence="9">
    <location>
        <begin position="200"/>
        <end position="216"/>
    </location>
</feature>
<keyword evidence="6 9" id="KW-1133">Transmembrane helix</keyword>
<dbReference type="GO" id="GO:0015297">
    <property type="term" value="F:antiporter activity"/>
    <property type="evidence" value="ECO:0007669"/>
    <property type="project" value="UniProtKB-KW"/>
</dbReference>
<feature type="transmembrane region" description="Helical" evidence="9">
    <location>
        <begin position="237"/>
        <end position="270"/>
    </location>
</feature>
<evidence type="ECO:0000256" key="5">
    <source>
        <dbReference type="ARBA" id="ARBA00022692"/>
    </source>
</evidence>
<dbReference type="InterPro" id="IPR052180">
    <property type="entry name" value="NhaC_Na-H+_Antiporter"/>
</dbReference>
<keyword evidence="7 9" id="KW-0472">Membrane</keyword>
<evidence type="ECO:0000313" key="11">
    <source>
        <dbReference type="EMBL" id="VYS72924.1"/>
    </source>
</evidence>
<feature type="transmembrane region" description="Helical" evidence="9">
    <location>
        <begin position="12"/>
        <end position="30"/>
    </location>
</feature>
<evidence type="ECO:0000256" key="2">
    <source>
        <dbReference type="ARBA" id="ARBA00022448"/>
    </source>
</evidence>
<evidence type="ECO:0000256" key="4">
    <source>
        <dbReference type="ARBA" id="ARBA00022475"/>
    </source>
</evidence>
<keyword evidence="2" id="KW-0813">Transport</keyword>
<dbReference type="RefSeq" id="WP_156352285.1">
    <property type="nucleotide sequence ID" value="NZ_CACRST010000005.1"/>
</dbReference>
<evidence type="ECO:0000256" key="3">
    <source>
        <dbReference type="ARBA" id="ARBA00022449"/>
    </source>
</evidence>
<keyword evidence="5 9" id="KW-0812">Transmembrane</keyword>
<name>A0A6N2QWJ4_9FIRM</name>
<evidence type="ECO:0000259" key="10">
    <source>
        <dbReference type="Pfam" id="PF03553"/>
    </source>
</evidence>
<dbReference type="AlphaFoldDB" id="A0A6N2QWJ4"/>
<feature type="transmembrane region" description="Helical" evidence="9">
    <location>
        <begin position="36"/>
        <end position="56"/>
    </location>
</feature>
<evidence type="ECO:0000256" key="9">
    <source>
        <dbReference type="SAM" id="Phobius"/>
    </source>
</evidence>
<dbReference type="Pfam" id="PF03553">
    <property type="entry name" value="Na_H_antiporter"/>
    <property type="match status" value="2"/>
</dbReference>
<comment type="subcellular location">
    <subcellularLocation>
        <location evidence="1">Cell membrane</location>
        <topology evidence="1">Multi-pass membrane protein</topology>
    </subcellularLocation>
</comment>
<keyword evidence="4" id="KW-1003">Cell membrane</keyword>
<sequence>MKKGNWKALLPIAVFLVMYLGLGILFEYVLKIPMGFYNIPIVVSFLTALLVACIQNPKLSFDEKLSVMAHGVGDKNIITMILIFMTAGIFVGVVGRESAESVAYFLLSIIPARFAVMVLFVVSCFVSLAMGTSVGTITLITPIAIAVSAGSGFSAPLCIGAVMGGAMFGDNLSFISDTTIAACNGQGCAMKDKFRANFKIALPAALVTLLIIFIRTSGGAENAAIMQDYNLIRIIPYILVLIGGIIGINVFVVLLIGIFSGSVIVLATGATPATDLLANMGTGAAGMYETTMVAILVSAICALIQKYDGFTALLNFIRRIFKTQKGGKLGMGLLVGAMDIATANNTVAIVMANPIAKEMAEEYDVTPQTTASILDTFSCVFQGVIPYGAQMLIAISTAAELGLDISAFDIMPNLYYPYILLVSVLLFMFFGINKKKNK</sequence>
<comment type="similarity">
    <text evidence="8">Belongs to the NhaC Na(+)/H(+) (TC 2.A.35) antiporter family.</text>
</comment>
<gene>
    <name evidence="11" type="primary">mleN_2</name>
    <name evidence="11" type="ORF">BGLFYP119_00323</name>
</gene>
<evidence type="ECO:0000256" key="7">
    <source>
        <dbReference type="ARBA" id="ARBA00023136"/>
    </source>
</evidence>
<organism evidence="11">
    <name type="scientific">Blautia glucerasea</name>
    <dbReference type="NCBI Taxonomy" id="536633"/>
    <lineage>
        <taxon>Bacteria</taxon>
        <taxon>Bacillati</taxon>
        <taxon>Bacillota</taxon>
        <taxon>Clostridia</taxon>
        <taxon>Lachnospirales</taxon>
        <taxon>Lachnospiraceae</taxon>
        <taxon>Blautia</taxon>
    </lineage>
</organism>
<dbReference type="PANTHER" id="PTHR33451">
    <property type="entry name" value="MALATE-2H(+)/NA(+)-LACTATE ANTIPORTER"/>
    <property type="match status" value="1"/>
</dbReference>
<feature type="transmembrane region" description="Helical" evidence="9">
    <location>
        <begin position="290"/>
        <end position="317"/>
    </location>
</feature>
<dbReference type="GO" id="GO:0005886">
    <property type="term" value="C:plasma membrane"/>
    <property type="evidence" value="ECO:0007669"/>
    <property type="project" value="UniProtKB-SubCell"/>
</dbReference>
<evidence type="ECO:0000256" key="8">
    <source>
        <dbReference type="ARBA" id="ARBA00038435"/>
    </source>
</evidence>